<dbReference type="PROSITE" id="PS50263">
    <property type="entry name" value="CN_HYDROLASE"/>
    <property type="match status" value="1"/>
</dbReference>
<dbReference type="EMBL" id="MRDB01000001">
    <property type="protein sequence ID" value="RKL50549.1"/>
    <property type="molecule type" value="Genomic_DNA"/>
</dbReference>
<evidence type="ECO:0000313" key="4">
    <source>
        <dbReference type="Proteomes" id="UP000283569"/>
    </source>
</evidence>
<proteinExistence type="predicted"/>
<dbReference type="AlphaFoldDB" id="A0A420UA16"/>
<dbReference type="CDD" id="cd07585">
    <property type="entry name" value="nitrilase_7"/>
    <property type="match status" value="1"/>
</dbReference>
<gene>
    <name evidence="3" type="ORF">BFJ72_g2</name>
</gene>
<protein>
    <recommendedName>
        <fullName evidence="2">CN hydrolase domain-containing protein</fullName>
    </recommendedName>
</protein>
<sequence length="316" mass="35076">MSQLKIASVQFENWSGSKDRNLGIIHRMASDAANRGSKVVAFHECSVTGYTFASRLSKEELLDLAEEVPAGPSTGSLVQIARELGIAILAGLFEKDENGRIYNTYICVDSTRGFVAKFRKLHPFISPYLSAGNEYVIFDLLGWKCGILICYDNNVVENVRATALLGAEIIFMPHVTMCTPSTRPGAGFVDPLLWTNRDQDPTSLRAEFNGLKGRQWLMKWLPARAYDNAVYVVFSNPIGMDDDQLKNGCSMILDPFGDILSECSVLGEDMAVVTCSKDKLQLAGGFRYRQARRPELYRNIIASDHNSSLNVSWLGK</sequence>
<evidence type="ECO:0000259" key="2">
    <source>
        <dbReference type="PROSITE" id="PS50263"/>
    </source>
</evidence>
<dbReference type="Proteomes" id="UP000283569">
    <property type="component" value="Unassembled WGS sequence"/>
</dbReference>
<reference evidence="3 4" key="1">
    <citation type="journal article" date="2018" name="Sci. Rep.">
        <title>Characterisation of pathogen-specific regions and novel effector candidates in Fusarium oxysporum f. sp. cepae.</title>
        <authorList>
            <person name="Armitage A.D."/>
            <person name="Taylor A."/>
            <person name="Sobczyk M.K."/>
            <person name="Baxter L."/>
            <person name="Greenfield B.P."/>
            <person name="Bates H.J."/>
            <person name="Wilson F."/>
            <person name="Jackson A.C."/>
            <person name="Ott S."/>
            <person name="Harrison R.J."/>
            <person name="Clarkson J.P."/>
        </authorList>
    </citation>
    <scope>NUCLEOTIDE SEQUENCE [LARGE SCALE GENOMIC DNA]</scope>
    <source>
        <strain evidence="3 4">Fp_A8</strain>
    </source>
</reference>
<name>A0A420UA16_GIBIN</name>
<evidence type="ECO:0000256" key="1">
    <source>
        <dbReference type="ARBA" id="ARBA00022801"/>
    </source>
</evidence>
<dbReference type="GO" id="GO:0016811">
    <property type="term" value="F:hydrolase activity, acting on carbon-nitrogen (but not peptide) bonds, in linear amides"/>
    <property type="evidence" value="ECO:0007669"/>
    <property type="project" value="UniProtKB-ARBA"/>
</dbReference>
<dbReference type="Gene3D" id="3.60.110.10">
    <property type="entry name" value="Carbon-nitrogen hydrolase"/>
    <property type="match status" value="1"/>
</dbReference>
<dbReference type="InterPro" id="IPR036526">
    <property type="entry name" value="C-N_Hydrolase_sf"/>
</dbReference>
<accession>A0A420UA16</accession>
<evidence type="ECO:0000313" key="3">
    <source>
        <dbReference type="EMBL" id="RKL50549.1"/>
    </source>
</evidence>
<dbReference type="InterPro" id="IPR050345">
    <property type="entry name" value="Aliph_Amidase/BUP"/>
</dbReference>
<dbReference type="PANTHER" id="PTHR43674">
    <property type="entry name" value="NITRILASE C965.09-RELATED"/>
    <property type="match status" value="1"/>
</dbReference>
<dbReference type="PANTHER" id="PTHR43674:SF2">
    <property type="entry name" value="BETA-UREIDOPROPIONASE"/>
    <property type="match status" value="1"/>
</dbReference>
<comment type="caution">
    <text evidence="3">The sequence shown here is derived from an EMBL/GenBank/DDBJ whole genome shotgun (WGS) entry which is preliminary data.</text>
</comment>
<dbReference type="InterPro" id="IPR003010">
    <property type="entry name" value="C-N_Hydrolase"/>
</dbReference>
<feature type="domain" description="CN hydrolase" evidence="2">
    <location>
        <begin position="4"/>
        <end position="282"/>
    </location>
</feature>
<dbReference type="Pfam" id="PF00795">
    <property type="entry name" value="CN_hydrolase"/>
    <property type="match status" value="1"/>
</dbReference>
<organism evidence="3 4">
    <name type="scientific">Gibberella intermedia</name>
    <name type="common">Bulb rot disease fungus</name>
    <name type="synonym">Fusarium proliferatum</name>
    <dbReference type="NCBI Taxonomy" id="948311"/>
    <lineage>
        <taxon>Eukaryota</taxon>
        <taxon>Fungi</taxon>
        <taxon>Dikarya</taxon>
        <taxon>Ascomycota</taxon>
        <taxon>Pezizomycotina</taxon>
        <taxon>Sordariomycetes</taxon>
        <taxon>Hypocreomycetidae</taxon>
        <taxon>Hypocreales</taxon>
        <taxon>Nectriaceae</taxon>
        <taxon>Fusarium</taxon>
        <taxon>Fusarium fujikuroi species complex</taxon>
    </lineage>
</organism>
<dbReference type="SUPFAM" id="SSF56317">
    <property type="entry name" value="Carbon-nitrogen hydrolase"/>
    <property type="match status" value="1"/>
</dbReference>
<keyword evidence="1" id="KW-0378">Hydrolase</keyword>